<dbReference type="InterPro" id="IPR010131">
    <property type="entry name" value="MdtP/NodT-like"/>
</dbReference>
<evidence type="ECO:0000313" key="4">
    <source>
        <dbReference type="Proteomes" id="UP001333710"/>
    </source>
</evidence>
<dbReference type="RefSeq" id="WP_338291228.1">
    <property type="nucleotide sequence ID" value="NZ_AP027272.1"/>
</dbReference>
<feature type="coiled-coil region" evidence="1">
    <location>
        <begin position="363"/>
        <end position="390"/>
    </location>
</feature>
<name>A0AA48HH82_9ALTE</name>
<dbReference type="SUPFAM" id="SSF56954">
    <property type="entry name" value="Outer membrane efflux proteins (OEP)"/>
    <property type="match status" value="1"/>
</dbReference>
<feature type="chain" id="PRO_5041358273" evidence="2">
    <location>
        <begin position="27"/>
        <end position="464"/>
    </location>
</feature>
<feature type="signal peptide" evidence="2">
    <location>
        <begin position="1"/>
        <end position="26"/>
    </location>
</feature>
<keyword evidence="1" id="KW-0175">Coiled coil</keyword>
<dbReference type="AlphaFoldDB" id="A0AA48HH82"/>
<dbReference type="GO" id="GO:0015562">
    <property type="term" value="F:efflux transmembrane transporter activity"/>
    <property type="evidence" value="ECO:0007669"/>
    <property type="project" value="InterPro"/>
</dbReference>
<keyword evidence="2" id="KW-0732">Signal</keyword>
<dbReference type="PANTHER" id="PTHR30203">
    <property type="entry name" value="OUTER MEMBRANE CATION EFFLUX PROTEIN"/>
    <property type="match status" value="1"/>
</dbReference>
<dbReference type="EMBL" id="AP027272">
    <property type="protein sequence ID" value="BDX05259.1"/>
    <property type="molecule type" value="Genomic_DNA"/>
</dbReference>
<protein>
    <submittedName>
        <fullName evidence="3">Copper transporter</fullName>
    </submittedName>
</protein>
<evidence type="ECO:0000256" key="1">
    <source>
        <dbReference type="SAM" id="Coils"/>
    </source>
</evidence>
<keyword evidence="4" id="KW-1185">Reference proteome</keyword>
<dbReference type="Gene3D" id="1.20.1600.10">
    <property type="entry name" value="Outer membrane efflux proteins (OEP)"/>
    <property type="match status" value="1"/>
</dbReference>
<organism evidence="3 4">
    <name type="scientific">Planctobacterium marinum</name>
    <dbReference type="NCBI Taxonomy" id="1631968"/>
    <lineage>
        <taxon>Bacteria</taxon>
        <taxon>Pseudomonadati</taxon>
        <taxon>Pseudomonadota</taxon>
        <taxon>Gammaproteobacteria</taxon>
        <taxon>Alteromonadales</taxon>
        <taxon>Alteromonadaceae</taxon>
        <taxon>Planctobacterium</taxon>
    </lineage>
</organism>
<evidence type="ECO:0000256" key="2">
    <source>
        <dbReference type="SAM" id="SignalP"/>
    </source>
</evidence>
<sequence>MNRSKIKTRMPLASIACLLLAYNVFAQPAPELNQAITLEQAIVVANQSDPWHQENVLQQQAVKYRSVAAGQLPDPKLSVSMMNLPLDSWAIDQEPMTQLKVAIAQQFPRGETRELKQQKLQIEAERFPILRENRKAQVAAKISELWLQAFQAQKIIELIENDRVLFEQMLDVAKANYSSTLGRTRQQDVIRAQLELAQLQDWLTEQAMHKEAALAKLNEWLYPYHETSELRLLDFNRAPAYRVTTELPALEVTYAGILVTSQMDTNAIVNILLQHPAIKALDIKYQSAQKSTDIARQGYKPQWGVNASYGYRDDAPDGSSRTDFFSIGVSLDIPLFTEHKQAQLVSASVAETEAVKTEKLLMAKNMLGQVQSLAKELARYQQRADLYETQLLAQSRDQASAALTAYTHDDGDFSEVVRAKIAELNMRIAKLKIDVAIQKTIAKLNYFLNQSNSKFTAAQQQGEY</sequence>
<evidence type="ECO:0000313" key="3">
    <source>
        <dbReference type="EMBL" id="BDX05259.1"/>
    </source>
</evidence>
<reference evidence="3" key="1">
    <citation type="submission" date="2023-01" db="EMBL/GenBank/DDBJ databases">
        <title>Complete genome sequence of Planctobacterium marinum strain Dej080120_11.</title>
        <authorList>
            <person name="Ueki S."/>
            <person name="Maruyama F."/>
        </authorList>
    </citation>
    <scope>NUCLEOTIDE SEQUENCE</scope>
    <source>
        <strain evidence="3">Dej080120_11</strain>
    </source>
</reference>
<dbReference type="Proteomes" id="UP001333710">
    <property type="component" value="Chromosome"/>
</dbReference>
<proteinExistence type="predicted"/>
<accession>A0AA48HH82</accession>
<dbReference type="KEGG" id="pmaw:MACH26_07800"/>
<dbReference type="PANTHER" id="PTHR30203:SF24">
    <property type="entry name" value="BLR4935 PROTEIN"/>
    <property type="match status" value="1"/>
</dbReference>
<gene>
    <name evidence="3" type="primary">cusC</name>
    <name evidence="3" type="ORF">MACH26_07800</name>
</gene>